<dbReference type="GO" id="GO:0044550">
    <property type="term" value="P:secondary metabolite biosynthetic process"/>
    <property type="evidence" value="ECO:0007669"/>
    <property type="project" value="UniProtKB-ARBA"/>
</dbReference>
<dbReference type="HOGENOM" id="CLU_002220_0_0_1"/>
<dbReference type="Pfam" id="PF23562">
    <property type="entry name" value="AMP-binding_C_3"/>
    <property type="match status" value="1"/>
</dbReference>
<dbReference type="Pfam" id="PF00501">
    <property type="entry name" value="AMP-binding"/>
    <property type="match status" value="1"/>
</dbReference>
<dbReference type="Gene3D" id="1.10.1200.10">
    <property type="entry name" value="ACP-like"/>
    <property type="match status" value="1"/>
</dbReference>
<dbReference type="InterPro" id="IPR013120">
    <property type="entry name" value="FAR_NAD-bd"/>
</dbReference>
<dbReference type="PROSITE" id="PS00455">
    <property type="entry name" value="AMP_BINDING"/>
    <property type="match status" value="1"/>
</dbReference>
<dbReference type="InterPro" id="IPR009081">
    <property type="entry name" value="PP-bd_ACP"/>
</dbReference>
<dbReference type="InterPro" id="IPR000873">
    <property type="entry name" value="AMP-dep_synth/lig_dom"/>
</dbReference>
<dbReference type="SUPFAM" id="SSF51735">
    <property type="entry name" value="NAD(P)-binding Rossmann-fold domains"/>
    <property type="match status" value="1"/>
</dbReference>
<dbReference type="Gene3D" id="3.40.50.12780">
    <property type="entry name" value="N-terminal domain of ligase-like"/>
    <property type="match status" value="1"/>
</dbReference>
<keyword evidence="1" id="KW-0596">Phosphopantetheine</keyword>
<evidence type="ECO:0000313" key="5">
    <source>
        <dbReference type="Proteomes" id="UP000019376"/>
    </source>
</evidence>
<dbReference type="SUPFAM" id="SSF47336">
    <property type="entry name" value="ACP-like"/>
    <property type="match status" value="1"/>
</dbReference>
<keyword evidence="5" id="KW-1185">Reference proteome</keyword>
<dbReference type="EMBL" id="KB644411">
    <property type="protein sequence ID" value="EPS29488.1"/>
    <property type="molecule type" value="Genomic_DNA"/>
</dbReference>
<evidence type="ECO:0000256" key="2">
    <source>
        <dbReference type="ARBA" id="ARBA00022553"/>
    </source>
</evidence>
<feature type="domain" description="Carrier" evidence="3">
    <location>
        <begin position="523"/>
        <end position="606"/>
    </location>
</feature>
<name>S8ATN2_PENO1</name>
<dbReference type="PhylomeDB" id="S8ATN2"/>
<protein>
    <recommendedName>
        <fullName evidence="3">Carrier domain-containing protein</fullName>
    </recommendedName>
</protein>
<dbReference type="InterPro" id="IPR042099">
    <property type="entry name" value="ANL_N_sf"/>
</dbReference>
<dbReference type="InterPro" id="IPR036736">
    <property type="entry name" value="ACP-like_sf"/>
</dbReference>
<dbReference type="Proteomes" id="UP000019376">
    <property type="component" value="Unassembled WGS sequence"/>
</dbReference>
<dbReference type="InterPro" id="IPR036291">
    <property type="entry name" value="NAD(P)-bd_dom_sf"/>
</dbReference>
<evidence type="ECO:0000313" key="4">
    <source>
        <dbReference type="EMBL" id="EPS29488.1"/>
    </source>
</evidence>
<dbReference type="OrthoDB" id="429813at2759"/>
<dbReference type="SUPFAM" id="SSF56801">
    <property type="entry name" value="Acetyl-CoA synthetase-like"/>
    <property type="match status" value="1"/>
</dbReference>
<accession>S8ATN2</accession>
<sequence length="1020" mass="114791">MGSTYAEGRLSHVLLDEIAEESPDLLYCIHPKFSNGHLTWHNITFQMLAKAVDLLAWWIDEKLTENDQRVLAYIGVNDLRYAAFVLACMKTGRATVDELVKGCTELSLQTWPIASLDDIFVSQLSRPYRATTPTTFHDMENDPAIIIHSSGTTGLPKPVVLTHGYLATLDRMQMLPVPRGRQSARLSLKYRGQLRFMHGPLFHFIGIVCICESIFFRTPFLLAPDRPLTTELFSQIMSTEPAPQWGLLTPYILEQLAASEEGRNALSKFSALNYGGAPLSQATGKKLSSLLRLQTLMGSSETGYTPTLLCEDPEDWDYMEWNPSFELHMDFVGDGLWELTFPRPSSIQYHAVFHSHPHLGLWRTGDLFRPHPTKPALWHYEGRGDDIIVLSNGEKLNPTHAEKLIQAHPLVKHAAIFGQDRFQTSLLIEPEWEYLTSEFDLDNLRDALGPVIDEANLLLPAYGIIFRSHVIFASREEPLSLSPKGTLRRREIARSYQAAFDALYEPHLAQLDHGTHWPKLHGSNMSDLERWVQKCIAIILKRETIGLEDDIFNAGIDSLQVVRLVQVLQDTAKSFMPSHSSTTWTNSMVYCSPTARKLASTIYAQIHGHGVTSDNSNPEIWSREDRMTFSTWQQARFLGSGGLTVALTGSTGELGSYILHSLLRDPSVTRVYCLNRSSDGATRQLASFQQKKLASFWLTETSRLQFWKATLDKDSLGLDTNSYEKIRNEVDIFIHNAWPVNFNQPLSSFEPQLVGLRQLLNLVESSQRQVDFHFISSISTVLGQPTSPDSVIFEELHRNTAALEQGYAESKAVAESLCAIFSKRTTSRIAIHRVGQLGGPSTPSAGMWNPRDWFPSLLRSSHTMKMIPNSLGPLRVDWLQIDIAANLITEIVQSRRDDQSHDLVIYHISNPRPTTWDTFVPQLAKACDAEIVSLEKWVLSLEERQSSLQSFNDDLSNTPALHLLPFFRMLADGQKFLNPTIDVSNTRKHSAALSKLGVVDGSVMNVWLQQLKGWIPGLAI</sequence>
<keyword evidence="2" id="KW-0597">Phosphoprotein</keyword>
<evidence type="ECO:0000256" key="1">
    <source>
        <dbReference type="ARBA" id="ARBA00022450"/>
    </source>
</evidence>
<reference evidence="4 5" key="1">
    <citation type="journal article" date="2013" name="PLoS ONE">
        <title>Genomic and secretomic analyses reveal unique features of the lignocellulolytic enzyme system of Penicillium decumbens.</title>
        <authorList>
            <person name="Liu G."/>
            <person name="Zhang L."/>
            <person name="Wei X."/>
            <person name="Zou G."/>
            <person name="Qin Y."/>
            <person name="Ma L."/>
            <person name="Li J."/>
            <person name="Zheng H."/>
            <person name="Wang S."/>
            <person name="Wang C."/>
            <person name="Xun L."/>
            <person name="Zhao G.-P."/>
            <person name="Zhou Z."/>
            <person name="Qu Y."/>
        </authorList>
    </citation>
    <scope>NUCLEOTIDE SEQUENCE [LARGE SCALE GENOMIC DNA]</scope>
    <source>
        <strain evidence="5">114-2 / CGMCC 5302</strain>
    </source>
</reference>
<dbReference type="PROSITE" id="PS50075">
    <property type="entry name" value="CARRIER"/>
    <property type="match status" value="1"/>
</dbReference>
<dbReference type="InterPro" id="IPR020845">
    <property type="entry name" value="AMP-binding_CS"/>
</dbReference>
<dbReference type="PANTHER" id="PTHR43439">
    <property type="entry name" value="PHENYLACETATE-COENZYME A LIGASE"/>
    <property type="match status" value="1"/>
</dbReference>
<dbReference type="AlphaFoldDB" id="S8ATN2"/>
<gene>
    <name evidence="4" type="ORF">PDE_04438</name>
</gene>
<proteinExistence type="predicted"/>
<dbReference type="InterPro" id="IPR051414">
    <property type="entry name" value="Adenylate-forming_Reductase"/>
</dbReference>
<dbReference type="STRING" id="933388.S8ATN2"/>
<evidence type="ECO:0000259" key="3">
    <source>
        <dbReference type="PROSITE" id="PS50075"/>
    </source>
</evidence>
<dbReference type="Pfam" id="PF00550">
    <property type="entry name" value="PP-binding"/>
    <property type="match status" value="1"/>
</dbReference>
<dbReference type="eggNOG" id="KOG1178">
    <property type="taxonomic scope" value="Eukaryota"/>
</dbReference>
<dbReference type="PANTHER" id="PTHR43439:SF2">
    <property type="entry name" value="ENZYME, PUTATIVE (JCVI)-RELATED"/>
    <property type="match status" value="1"/>
</dbReference>
<dbReference type="Gene3D" id="3.40.50.720">
    <property type="entry name" value="NAD(P)-binding Rossmann-like Domain"/>
    <property type="match status" value="1"/>
</dbReference>
<organism evidence="4 5">
    <name type="scientific">Penicillium oxalicum (strain 114-2 / CGMCC 5302)</name>
    <name type="common">Penicillium decumbens</name>
    <dbReference type="NCBI Taxonomy" id="933388"/>
    <lineage>
        <taxon>Eukaryota</taxon>
        <taxon>Fungi</taxon>
        <taxon>Dikarya</taxon>
        <taxon>Ascomycota</taxon>
        <taxon>Pezizomycotina</taxon>
        <taxon>Eurotiomycetes</taxon>
        <taxon>Eurotiomycetidae</taxon>
        <taxon>Eurotiales</taxon>
        <taxon>Aspergillaceae</taxon>
        <taxon>Penicillium</taxon>
    </lineage>
</organism>
<dbReference type="Pfam" id="PF07993">
    <property type="entry name" value="NAD_binding_4"/>
    <property type="match status" value="1"/>
</dbReference>